<dbReference type="Pfam" id="PF01381">
    <property type="entry name" value="HTH_3"/>
    <property type="match status" value="1"/>
</dbReference>
<accession>A0A547P8K4</accession>
<dbReference type="Proteomes" id="UP000316343">
    <property type="component" value="Unassembled WGS sequence"/>
</dbReference>
<dbReference type="InterPro" id="IPR001387">
    <property type="entry name" value="Cro/C1-type_HTH"/>
</dbReference>
<dbReference type="PROSITE" id="PS50943">
    <property type="entry name" value="HTH_CROC1"/>
    <property type="match status" value="1"/>
</dbReference>
<dbReference type="RefSeq" id="WP_142786744.1">
    <property type="nucleotide sequence ID" value="NZ_VHJK01000001.1"/>
</dbReference>
<name>A0A547P8K4_9SPHN</name>
<evidence type="ECO:0000313" key="3">
    <source>
        <dbReference type="Proteomes" id="UP000316343"/>
    </source>
</evidence>
<feature type="domain" description="HTH cro/C1-type" evidence="1">
    <location>
        <begin position="5"/>
        <end position="61"/>
    </location>
</feature>
<gene>
    <name evidence="2" type="ORF">FGU71_00410</name>
</gene>
<comment type="caution">
    <text evidence="2">The sequence shown here is derived from an EMBL/GenBank/DDBJ whole genome shotgun (WGS) entry which is preliminary data.</text>
</comment>
<dbReference type="AlphaFoldDB" id="A0A547P8K4"/>
<dbReference type="InterPro" id="IPR010982">
    <property type="entry name" value="Lambda_DNA-bd_dom_sf"/>
</dbReference>
<reference evidence="2 3" key="1">
    <citation type="submission" date="2019-06" db="EMBL/GenBank/DDBJ databases">
        <title>Erythrobacter insulae sp. nov., isolated from a tidal flat.</title>
        <authorList>
            <person name="Yoon J.-H."/>
        </authorList>
    </citation>
    <scope>NUCLEOTIDE SEQUENCE [LARGE SCALE GENOMIC DNA]</scope>
    <source>
        <strain evidence="2 3">JBTF-M21</strain>
    </source>
</reference>
<dbReference type="Gene3D" id="1.10.260.40">
    <property type="entry name" value="lambda repressor-like DNA-binding domains"/>
    <property type="match status" value="1"/>
</dbReference>
<dbReference type="EMBL" id="VHJK01000001">
    <property type="protein sequence ID" value="TRD10482.1"/>
    <property type="molecule type" value="Genomic_DNA"/>
</dbReference>
<protein>
    <submittedName>
        <fullName evidence="2">Helix-turn-helix transcriptional regulator</fullName>
    </submittedName>
</protein>
<dbReference type="SMART" id="SM00530">
    <property type="entry name" value="HTH_XRE"/>
    <property type="match status" value="1"/>
</dbReference>
<sequence length="193" mass="20824">MINRIRDIRKAKGVTLAELAEACNPPTTAQTIGRLETGMRNLSIKWMDRIGSALDVDPESLVRSDGAPQAQIVAELNGAGADALSTPREAVMPSDLAARGTNNPLMVLQVQESTGEFRPGDLIWMRQLDPQDAGEAINRDCLVPRPGGRFAFGRLIDRRGTLVGLLPPGAGQKQQVVDNPPWIAVSVMLVRPL</sequence>
<dbReference type="SUPFAM" id="SSF47413">
    <property type="entry name" value="lambda repressor-like DNA-binding domains"/>
    <property type="match status" value="1"/>
</dbReference>
<keyword evidence="3" id="KW-1185">Reference proteome</keyword>
<dbReference type="GO" id="GO:0003677">
    <property type="term" value="F:DNA binding"/>
    <property type="evidence" value="ECO:0007669"/>
    <property type="project" value="InterPro"/>
</dbReference>
<dbReference type="OrthoDB" id="7404022at2"/>
<organism evidence="2 3">
    <name type="scientific">Erythrobacter insulae</name>
    <dbReference type="NCBI Taxonomy" id="2584124"/>
    <lineage>
        <taxon>Bacteria</taxon>
        <taxon>Pseudomonadati</taxon>
        <taxon>Pseudomonadota</taxon>
        <taxon>Alphaproteobacteria</taxon>
        <taxon>Sphingomonadales</taxon>
        <taxon>Erythrobacteraceae</taxon>
        <taxon>Erythrobacter/Porphyrobacter group</taxon>
        <taxon>Erythrobacter</taxon>
    </lineage>
</organism>
<dbReference type="CDD" id="cd00093">
    <property type="entry name" value="HTH_XRE"/>
    <property type="match status" value="1"/>
</dbReference>
<evidence type="ECO:0000313" key="2">
    <source>
        <dbReference type="EMBL" id="TRD10482.1"/>
    </source>
</evidence>
<proteinExistence type="predicted"/>
<evidence type="ECO:0000259" key="1">
    <source>
        <dbReference type="PROSITE" id="PS50943"/>
    </source>
</evidence>